<comment type="caution">
    <text evidence="1">The sequence shown here is derived from an EMBL/GenBank/DDBJ whole genome shotgun (WGS) entry which is preliminary data.</text>
</comment>
<accession>A0AAD6PV70</accession>
<evidence type="ECO:0000313" key="2">
    <source>
        <dbReference type="Proteomes" id="UP001164929"/>
    </source>
</evidence>
<dbReference type="AlphaFoldDB" id="A0AAD6PV70"/>
<reference evidence="1 2" key="1">
    <citation type="journal article" date="2023" name="Mol. Ecol. Resour.">
        <title>Chromosome-level genome assembly of a triploid poplar Populus alba 'Berolinensis'.</title>
        <authorList>
            <person name="Chen S."/>
            <person name="Yu Y."/>
            <person name="Wang X."/>
            <person name="Wang S."/>
            <person name="Zhang T."/>
            <person name="Zhou Y."/>
            <person name="He R."/>
            <person name="Meng N."/>
            <person name="Wang Y."/>
            <person name="Liu W."/>
            <person name="Liu Z."/>
            <person name="Liu J."/>
            <person name="Guo Q."/>
            <person name="Huang H."/>
            <person name="Sederoff R.R."/>
            <person name="Wang G."/>
            <person name="Qu G."/>
            <person name="Chen S."/>
        </authorList>
    </citation>
    <scope>NUCLEOTIDE SEQUENCE [LARGE SCALE GENOMIC DNA]</scope>
    <source>
        <strain evidence="1">SC-2020</strain>
    </source>
</reference>
<organism evidence="1 2">
    <name type="scientific">Populus alba x Populus x berolinensis</name>
    <dbReference type="NCBI Taxonomy" id="444605"/>
    <lineage>
        <taxon>Eukaryota</taxon>
        <taxon>Viridiplantae</taxon>
        <taxon>Streptophyta</taxon>
        <taxon>Embryophyta</taxon>
        <taxon>Tracheophyta</taxon>
        <taxon>Spermatophyta</taxon>
        <taxon>Magnoliopsida</taxon>
        <taxon>eudicotyledons</taxon>
        <taxon>Gunneridae</taxon>
        <taxon>Pentapetalae</taxon>
        <taxon>rosids</taxon>
        <taxon>fabids</taxon>
        <taxon>Malpighiales</taxon>
        <taxon>Salicaceae</taxon>
        <taxon>Saliceae</taxon>
        <taxon>Populus</taxon>
    </lineage>
</organism>
<sequence>MLRFVHFPDSGGKSYSASISKELLSVLWEFLWIEVSNCVHTDVVVYLLMTKPGHYLQGKQAHKSSLPLFGTPFRNLPLENPYGGVMIGFKLLDNIVPIISARSDADDAKESSLMYQIQVVSFHLGLFYHAIFIQNGEEEMEELAIAMPRRPLKLGK</sequence>
<dbReference type="Proteomes" id="UP001164929">
    <property type="component" value="Chromosome 16"/>
</dbReference>
<name>A0AAD6PV70_9ROSI</name>
<protein>
    <submittedName>
        <fullName evidence="1">Uncharacterized protein</fullName>
    </submittedName>
</protein>
<dbReference type="EMBL" id="JAQIZT010000016">
    <property type="protein sequence ID" value="KAJ6968814.1"/>
    <property type="molecule type" value="Genomic_DNA"/>
</dbReference>
<gene>
    <name evidence="1" type="ORF">NC653_036705</name>
</gene>
<keyword evidence="2" id="KW-1185">Reference proteome</keyword>
<evidence type="ECO:0000313" key="1">
    <source>
        <dbReference type="EMBL" id="KAJ6968814.1"/>
    </source>
</evidence>
<proteinExistence type="predicted"/>